<sequence length="102" mass="11458">MTCQAQWAVASRVVLPVDHDEDLLPLYVEYGRRYAGVDDPHDKRVRRWGGEGQRPRASAGAEGRSDDVLSRTSFAIRPGQRVSFATYFNAFPGLLLAPMDHR</sequence>
<dbReference type="EMBL" id="JADIXZ010000004">
    <property type="protein sequence ID" value="MBK6300754.1"/>
    <property type="molecule type" value="Genomic_DNA"/>
</dbReference>
<name>A0A935CDB7_9MICO</name>
<protein>
    <submittedName>
        <fullName evidence="2">Uncharacterized protein</fullName>
    </submittedName>
</protein>
<proteinExistence type="predicted"/>
<accession>A0A935CDB7</accession>
<gene>
    <name evidence="2" type="ORF">IPF40_06770</name>
</gene>
<evidence type="ECO:0000256" key="1">
    <source>
        <dbReference type="SAM" id="MobiDB-lite"/>
    </source>
</evidence>
<dbReference type="AlphaFoldDB" id="A0A935CDB7"/>
<comment type="caution">
    <text evidence="2">The sequence shown here is derived from an EMBL/GenBank/DDBJ whole genome shotgun (WGS) entry which is preliminary data.</text>
</comment>
<dbReference type="Proteomes" id="UP000718281">
    <property type="component" value="Unassembled WGS sequence"/>
</dbReference>
<organism evidence="2 3">
    <name type="scientific">Candidatus Phosphoribacter hodrii</name>
    <dbReference type="NCBI Taxonomy" id="2953743"/>
    <lineage>
        <taxon>Bacteria</taxon>
        <taxon>Bacillati</taxon>
        <taxon>Actinomycetota</taxon>
        <taxon>Actinomycetes</taxon>
        <taxon>Micrococcales</taxon>
        <taxon>Dermatophilaceae</taxon>
        <taxon>Candidatus Phosphoribacter</taxon>
    </lineage>
</organism>
<feature type="region of interest" description="Disordered" evidence="1">
    <location>
        <begin position="38"/>
        <end position="65"/>
    </location>
</feature>
<evidence type="ECO:0000313" key="2">
    <source>
        <dbReference type="EMBL" id="MBK6300754.1"/>
    </source>
</evidence>
<reference evidence="2 3" key="1">
    <citation type="submission" date="2020-10" db="EMBL/GenBank/DDBJ databases">
        <title>Connecting structure to function with the recovery of over 1000 high-quality activated sludge metagenome-assembled genomes encoding full-length rRNA genes using long-read sequencing.</title>
        <authorList>
            <person name="Singleton C.M."/>
            <person name="Petriglieri F."/>
            <person name="Kristensen J.M."/>
            <person name="Kirkegaard R.H."/>
            <person name="Michaelsen T.Y."/>
            <person name="Andersen M.H."/>
            <person name="Karst S.M."/>
            <person name="Dueholm M.S."/>
            <person name="Nielsen P.H."/>
            <person name="Albertsen M."/>
        </authorList>
    </citation>
    <scope>NUCLEOTIDE SEQUENCE [LARGE SCALE GENOMIC DNA]</scope>
    <source>
        <strain evidence="2">AalE_18-Q3-R2-46_BAT3C.188</strain>
    </source>
</reference>
<evidence type="ECO:0000313" key="3">
    <source>
        <dbReference type="Proteomes" id="UP000718281"/>
    </source>
</evidence>